<dbReference type="Proteomes" id="UP000014281">
    <property type="component" value="Unassembled WGS sequence"/>
</dbReference>
<gene>
    <name evidence="1" type="ORF">Lpp122_0601</name>
</gene>
<name>A0A8E0I7C2_LACPA</name>
<dbReference type="InterPro" id="IPR013324">
    <property type="entry name" value="RNA_pol_sigma_r3/r4-like"/>
</dbReference>
<evidence type="ECO:0000313" key="2">
    <source>
        <dbReference type="Proteomes" id="UP000014281"/>
    </source>
</evidence>
<sequence length="132" mass="15784">MSSEQEVSRMFIRYVQQALKNERINRHKVNLRRIKETPLEEWLIEEIEDPHHLDELKLTDEEIEHLEDFIENERLATAVASLSLPDKMVLYQYYYDELNDVEIGSRSGKTSQGVNYRRQRALNRIRAAYTNM</sequence>
<dbReference type="AlphaFoldDB" id="A0A8E0I7C2"/>
<dbReference type="SUPFAM" id="SSF88659">
    <property type="entry name" value="Sigma3 and sigma4 domains of RNA polymerase sigma factors"/>
    <property type="match status" value="1"/>
</dbReference>
<reference evidence="1 2" key="1">
    <citation type="journal article" date="2013" name="PLoS ONE">
        <title>Lactobacillus paracasei comparative genomics: towards species pan-genome definition and exploitation of diversity.</title>
        <authorList>
            <person name="Smokvina T."/>
            <person name="Wels M."/>
            <person name="Polka J."/>
            <person name="Chervaux C."/>
            <person name="Brisse S."/>
            <person name="Boekhorst J."/>
            <person name="van Hylckama Vlieg J.E."/>
            <person name="Siezen R.J."/>
        </authorList>
    </citation>
    <scope>NUCLEOTIDE SEQUENCE [LARGE SCALE GENOMIC DNA]</scope>
    <source>
        <strain evidence="1 2">Lpp122</strain>
    </source>
</reference>
<evidence type="ECO:0000313" key="1">
    <source>
        <dbReference type="EMBL" id="EPC20985.1"/>
    </source>
</evidence>
<evidence type="ECO:0008006" key="3">
    <source>
        <dbReference type="Google" id="ProtNLM"/>
    </source>
</evidence>
<comment type="caution">
    <text evidence="1">The sequence shown here is derived from an EMBL/GenBank/DDBJ whole genome shotgun (WGS) entry which is preliminary data.</text>
</comment>
<dbReference type="EMBL" id="ANKW01000005">
    <property type="protein sequence ID" value="EPC20985.1"/>
    <property type="molecule type" value="Genomic_DNA"/>
</dbReference>
<proteinExistence type="predicted"/>
<protein>
    <recommendedName>
        <fullName evidence="3">Sigma-70 family RNA polymerase sigma factor</fullName>
    </recommendedName>
</protein>
<organism evidence="1 2">
    <name type="scientific">Lacticaseibacillus paracasei subsp. paracasei Lpp122</name>
    <dbReference type="NCBI Taxonomy" id="1256218"/>
    <lineage>
        <taxon>Bacteria</taxon>
        <taxon>Bacillati</taxon>
        <taxon>Bacillota</taxon>
        <taxon>Bacilli</taxon>
        <taxon>Lactobacillales</taxon>
        <taxon>Lactobacillaceae</taxon>
        <taxon>Lacticaseibacillus</taxon>
    </lineage>
</organism>
<dbReference type="RefSeq" id="WP_016383460.1">
    <property type="nucleotide sequence ID" value="NZ_ANKW01000005.1"/>
</dbReference>
<dbReference type="Gene3D" id="1.20.140.160">
    <property type="match status" value="1"/>
</dbReference>
<accession>A0A8E0I7C2</accession>